<dbReference type="InterPro" id="IPR051598">
    <property type="entry name" value="TSUP/Inactive_protease-like"/>
</dbReference>
<dbReference type="OrthoDB" id="206015at2157"/>
<feature type="transmembrane region" description="Helical" evidence="5">
    <location>
        <begin position="187"/>
        <end position="209"/>
    </location>
</feature>
<organism evidence="6 7">
    <name type="scientific">Halorientalis pallida</name>
    <dbReference type="NCBI Taxonomy" id="2479928"/>
    <lineage>
        <taxon>Archaea</taxon>
        <taxon>Methanobacteriati</taxon>
        <taxon>Methanobacteriota</taxon>
        <taxon>Stenosarchaea group</taxon>
        <taxon>Halobacteria</taxon>
        <taxon>Halobacteriales</taxon>
        <taxon>Haloarculaceae</taxon>
        <taxon>Halorientalis</taxon>
    </lineage>
</organism>
<dbReference type="Pfam" id="PF01925">
    <property type="entry name" value="TauE"/>
    <property type="match status" value="1"/>
</dbReference>
<evidence type="ECO:0000256" key="2">
    <source>
        <dbReference type="ARBA" id="ARBA00022692"/>
    </source>
</evidence>
<dbReference type="Proteomes" id="UP000289691">
    <property type="component" value="Unassembled WGS sequence"/>
</dbReference>
<comment type="similarity">
    <text evidence="5">Belongs to the 4-toluene sulfonate uptake permease (TSUP) (TC 2.A.102) family.</text>
</comment>
<evidence type="ECO:0000256" key="1">
    <source>
        <dbReference type="ARBA" id="ARBA00004141"/>
    </source>
</evidence>
<evidence type="ECO:0000313" key="6">
    <source>
        <dbReference type="EMBL" id="RXK52044.1"/>
    </source>
</evidence>
<evidence type="ECO:0000256" key="4">
    <source>
        <dbReference type="ARBA" id="ARBA00023136"/>
    </source>
</evidence>
<keyword evidence="7" id="KW-1185">Reference proteome</keyword>
<accession>A0A498L5S5</accession>
<comment type="subcellular location">
    <subcellularLocation>
        <location evidence="5">Cell membrane</location>
        <topology evidence="5">Multi-pass membrane protein</topology>
    </subcellularLocation>
    <subcellularLocation>
        <location evidence="1">Membrane</location>
        <topology evidence="1">Multi-pass membrane protein</topology>
    </subcellularLocation>
</comment>
<dbReference type="GO" id="GO:0005886">
    <property type="term" value="C:plasma membrane"/>
    <property type="evidence" value="ECO:0007669"/>
    <property type="project" value="UniProtKB-SubCell"/>
</dbReference>
<evidence type="ECO:0000256" key="5">
    <source>
        <dbReference type="RuleBase" id="RU363041"/>
    </source>
</evidence>
<feature type="transmembrane region" description="Helical" evidence="5">
    <location>
        <begin position="158"/>
        <end position="181"/>
    </location>
</feature>
<proteinExistence type="inferred from homology"/>
<keyword evidence="3 5" id="KW-1133">Transmembrane helix</keyword>
<reference evidence="6 7" key="1">
    <citation type="submission" date="2019-01" db="EMBL/GenBank/DDBJ databases">
        <title>Halorientalis sp. F13-25 a new haloarchaeum isolated from hypersaline water.</title>
        <authorList>
            <person name="Ana D.-V."/>
            <person name="Cristina S.-P."/>
            <person name="Antonio V."/>
        </authorList>
    </citation>
    <scope>NUCLEOTIDE SEQUENCE [LARGE SCALE GENOMIC DNA]</scope>
    <source>
        <strain evidence="6 7">F13-25</strain>
    </source>
</reference>
<dbReference type="PANTHER" id="PTHR43701">
    <property type="entry name" value="MEMBRANE TRANSPORTER PROTEIN MJ0441-RELATED"/>
    <property type="match status" value="1"/>
</dbReference>
<name>A0A498L5S5_9EURY</name>
<dbReference type="InterPro" id="IPR002781">
    <property type="entry name" value="TM_pro_TauE-like"/>
</dbReference>
<evidence type="ECO:0000313" key="7">
    <source>
        <dbReference type="Proteomes" id="UP000289691"/>
    </source>
</evidence>
<feature type="transmembrane region" description="Helical" evidence="5">
    <location>
        <begin position="289"/>
        <end position="308"/>
    </location>
</feature>
<dbReference type="EMBL" id="RDFA01000001">
    <property type="protein sequence ID" value="RXK52044.1"/>
    <property type="molecule type" value="Genomic_DNA"/>
</dbReference>
<feature type="transmembrane region" description="Helical" evidence="5">
    <location>
        <begin position="47"/>
        <end position="66"/>
    </location>
</feature>
<evidence type="ECO:0000256" key="3">
    <source>
        <dbReference type="ARBA" id="ARBA00022989"/>
    </source>
</evidence>
<comment type="caution">
    <text evidence="6">The sequence shown here is derived from an EMBL/GenBank/DDBJ whole genome shotgun (WGS) entry which is preliminary data.</text>
</comment>
<feature type="transmembrane region" description="Helical" evidence="5">
    <location>
        <begin position="262"/>
        <end position="283"/>
    </location>
</feature>
<sequence length="336" mass="35158">MSEGRIGEVEPVEPAYRNPEIDAVARELDDKPFTERARIGTRTRRRVGWLLLVLGFALLASVWAAGVRSTDPAAVSRLFVPSVIVAGVVFETLDSASGMGFGTALSPLLFSLGYAPLEVVPALFVTESMSGLLAGAMHHEFENVEFSIRPPLTDATRAVIVLTAGGIAGTVLSVLLAYLALGLPEALIEGYVAVLVIGMGLVGIARQYLPRSNVYRPRRLAGFALLAGVNKGISGGGFGPVVTLGQIFAGVYEKTATAITSFAEGLVSLVGAVLYLTLFAAGFAVDYRLLPSLLVGSVVAAVVAPYLVRVVPGNLLGYLIPAYAFGIGLVVLSQLV</sequence>
<protein>
    <recommendedName>
        <fullName evidence="5">Probable membrane transporter protein</fullName>
    </recommendedName>
</protein>
<dbReference type="AlphaFoldDB" id="A0A498L5S5"/>
<keyword evidence="4 5" id="KW-0472">Membrane</keyword>
<dbReference type="PANTHER" id="PTHR43701:SF12">
    <property type="entry name" value="MEMBRANE TRANSPORTER PROTEIN YTNM-RELATED"/>
    <property type="match status" value="1"/>
</dbReference>
<feature type="transmembrane region" description="Helical" evidence="5">
    <location>
        <begin position="315"/>
        <end position="335"/>
    </location>
</feature>
<gene>
    <name evidence="6" type="ORF">EAF64_01975</name>
</gene>
<keyword evidence="2 5" id="KW-0812">Transmembrane</keyword>
<keyword evidence="5" id="KW-1003">Cell membrane</keyword>